<keyword evidence="2" id="KW-1185">Reference proteome</keyword>
<dbReference type="KEGG" id="spsw:Sps_01736"/>
<dbReference type="InterPro" id="IPR011990">
    <property type="entry name" value="TPR-like_helical_dom_sf"/>
</dbReference>
<reference evidence="1 2" key="1">
    <citation type="submission" date="2016-03" db="EMBL/GenBank/DDBJ databases">
        <title>Complete genome sequence of Shewanella psychrophila WP2, a deep sea bacterium isolated from west Pacific sediment.</title>
        <authorList>
            <person name="Xu G."/>
            <person name="Jian H."/>
        </authorList>
    </citation>
    <scope>NUCLEOTIDE SEQUENCE [LARGE SCALE GENOMIC DNA]</scope>
    <source>
        <strain evidence="1 2">WP2</strain>
    </source>
</reference>
<accession>A0A1S6HN05</accession>
<organism evidence="1 2">
    <name type="scientific">Shewanella psychrophila</name>
    <dbReference type="NCBI Taxonomy" id="225848"/>
    <lineage>
        <taxon>Bacteria</taxon>
        <taxon>Pseudomonadati</taxon>
        <taxon>Pseudomonadota</taxon>
        <taxon>Gammaproteobacteria</taxon>
        <taxon>Alteromonadales</taxon>
        <taxon>Shewanellaceae</taxon>
        <taxon>Shewanella</taxon>
    </lineage>
</organism>
<evidence type="ECO:0008006" key="3">
    <source>
        <dbReference type="Google" id="ProtNLM"/>
    </source>
</evidence>
<dbReference type="RefSeq" id="WP_077752139.1">
    <property type="nucleotide sequence ID" value="NZ_CP014782.1"/>
</dbReference>
<sequence>MNNFLNQWFDIYDKGNGVELESLTNDVKLQWFDLLQLAKAEKLNAWNKCPPGRLSLILLFGPVAYLLKDNDKALHEEAKLLCIEGIRKGFDSQLKLVQRRCFYDPLFYSSKAEDHRLLLLLLKGMESQASEDEKKAWFTWFTQASSIR</sequence>
<protein>
    <recommendedName>
        <fullName evidence="3">DUF924 domain-containing protein</fullName>
    </recommendedName>
</protein>
<dbReference type="EMBL" id="CP014782">
    <property type="protein sequence ID" value="AQS36900.1"/>
    <property type="molecule type" value="Genomic_DNA"/>
</dbReference>
<dbReference type="Pfam" id="PF06041">
    <property type="entry name" value="DUF924"/>
    <property type="match status" value="1"/>
</dbReference>
<dbReference type="InterPro" id="IPR010323">
    <property type="entry name" value="DUF924"/>
</dbReference>
<name>A0A1S6HN05_9GAMM</name>
<dbReference type="OrthoDB" id="6263226at2"/>
<dbReference type="Proteomes" id="UP000189545">
    <property type="component" value="Chromosome"/>
</dbReference>
<proteinExistence type="predicted"/>
<evidence type="ECO:0000313" key="2">
    <source>
        <dbReference type="Proteomes" id="UP000189545"/>
    </source>
</evidence>
<evidence type="ECO:0000313" key="1">
    <source>
        <dbReference type="EMBL" id="AQS36900.1"/>
    </source>
</evidence>
<gene>
    <name evidence="1" type="ORF">Sps_01736</name>
</gene>
<dbReference type="AlphaFoldDB" id="A0A1S6HN05"/>
<dbReference type="SUPFAM" id="SSF48452">
    <property type="entry name" value="TPR-like"/>
    <property type="match status" value="1"/>
</dbReference>